<accession>A0A914IFL5</accession>
<reference evidence="2" key="1">
    <citation type="submission" date="2022-11" db="UniProtKB">
        <authorList>
            <consortium name="WormBaseParasite"/>
        </authorList>
    </citation>
    <scope>IDENTIFICATION</scope>
</reference>
<organism evidence="1 2">
    <name type="scientific">Globodera rostochiensis</name>
    <name type="common">Golden nematode worm</name>
    <name type="synonym">Heterodera rostochiensis</name>
    <dbReference type="NCBI Taxonomy" id="31243"/>
    <lineage>
        <taxon>Eukaryota</taxon>
        <taxon>Metazoa</taxon>
        <taxon>Ecdysozoa</taxon>
        <taxon>Nematoda</taxon>
        <taxon>Chromadorea</taxon>
        <taxon>Rhabditida</taxon>
        <taxon>Tylenchina</taxon>
        <taxon>Tylenchomorpha</taxon>
        <taxon>Tylenchoidea</taxon>
        <taxon>Heteroderidae</taxon>
        <taxon>Heteroderinae</taxon>
        <taxon>Globodera</taxon>
    </lineage>
</organism>
<keyword evidence="1" id="KW-1185">Reference proteome</keyword>
<dbReference type="WBParaSite" id="Gr19_v10_g9791.t3">
    <property type="protein sequence ID" value="Gr19_v10_g9791.t3"/>
    <property type="gene ID" value="Gr19_v10_g9791"/>
</dbReference>
<name>A0A914IFL5_GLORO</name>
<dbReference type="Proteomes" id="UP000887572">
    <property type="component" value="Unplaced"/>
</dbReference>
<sequence length="177" mass="18851">MAEGMESEATPAAPFVNIMAGETEGNVSSAPAPPVEDCFEVVVEFKSADGFTDRSRLRLRISKILDSDRFQPSQAFSTRGDAVVVVVVVSVQSIRSTSTDTSVFSFCAVHYIYEGEASLKWRVASVCIQPFVLYSIRIPVAHGNSVLALCNSTASASSSTTLLFNNNSCGTANIGVL</sequence>
<protein>
    <submittedName>
        <fullName evidence="2">Secreted protein</fullName>
    </submittedName>
</protein>
<dbReference type="AlphaFoldDB" id="A0A914IFL5"/>
<evidence type="ECO:0000313" key="2">
    <source>
        <dbReference type="WBParaSite" id="Gr19_v10_g9791.t3"/>
    </source>
</evidence>
<evidence type="ECO:0000313" key="1">
    <source>
        <dbReference type="Proteomes" id="UP000887572"/>
    </source>
</evidence>
<proteinExistence type="predicted"/>